<dbReference type="Proteomes" id="UP000607559">
    <property type="component" value="Unassembled WGS sequence"/>
</dbReference>
<dbReference type="Gene3D" id="3.30.70.1060">
    <property type="entry name" value="Dimeric alpha+beta barrel"/>
    <property type="match status" value="1"/>
</dbReference>
<dbReference type="AlphaFoldDB" id="A0A8J2XQI0"/>
<protein>
    <recommendedName>
        <fullName evidence="3">Muconolactone isomerase domain-containing protein</fullName>
    </recommendedName>
</protein>
<evidence type="ECO:0008006" key="3">
    <source>
        <dbReference type="Google" id="ProtNLM"/>
    </source>
</evidence>
<accession>A0A8J2XQI0</accession>
<organism evidence="1 2">
    <name type="scientific">Puia dinghuensis</name>
    <dbReference type="NCBI Taxonomy" id="1792502"/>
    <lineage>
        <taxon>Bacteria</taxon>
        <taxon>Pseudomonadati</taxon>
        <taxon>Bacteroidota</taxon>
        <taxon>Chitinophagia</taxon>
        <taxon>Chitinophagales</taxon>
        <taxon>Chitinophagaceae</taxon>
        <taxon>Puia</taxon>
    </lineage>
</organism>
<evidence type="ECO:0000313" key="2">
    <source>
        <dbReference type="Proteomes" id="UP000607559"/>
    </source>
</evidence>
<reference evidence="1" key="2">
    <citation type="submission" date="2020-09" db="EMBL/GenBank/DDBJ databases">
        <authorList>
            <person name="Sun Q."/>
            <person name="Zhou Y."/>
        </authorList>
    </citation>
    <scope>NUCLEOTIDE SEQUENCE</scope>
    <source>
        <strain evidence="1">CGMCC 1.15448</strain>
    </source>
</reference>
<gene>
    <name evidence="1" type="ORF">GCM10011511_05020</name>
</gene>
<dbReference type="EMBL" id="BMJC01000001">
    <property type="protein sequence ID" value="GGA84988.1"/>
    <property type="molecule type" value="Genomic_DNA"/>
</dbReference>
<comment type="caution">
    <text evidence="1">The sequence shown here is derived from an EMBL/GenBank/DDBJ whole genome shotgun (WGS) entry which is preliminary data.</text>
</comment>
<reference evidence="1" key="1">
    <citation type="journal article" date="2014" name="Int. J. Syst. Evol. Microbiol.">
        <title>Complete genome sequence of Corynebacterium casei LMG S-19264T (=DSM 44701T), isolated from a smear-ripened cheese.</title>
        <authorList>
            <consortium name="US DOE Joint Genome Institute (JGI-PGF)"/>
            <person name="Walter F."/>
            <person name="Albersmeier A."/>
            <person name="Kalinowski J."/>
            <person name="Ruckert C."/>
        </authorList>
    </citation>
    <scope>NUCLEOTIDE SEQUENCE</scope>
    <source>
        <strain evidence="1">CGMCC 1.15448</strain>
    </source>
</reference>
<dbReference type="RefSeq" id="WP_188928201.1">
    <property type="nucleotide sequence ID" value="NZ_BMJC01000001.1"/>
</dbReference>
<name>A0A8J2XQI0_9BACT</name>
<evidence type="ECO:0000313" key="1">
    <source>
        <dbReference type="EMBL" id="GGA84988.1"/>
    </source>
</evidence>
<keyword evidence="2" id="KW-1185">Reference proteome</keyword>
<sequence>MNRVMVNTVLGPVENIQELLPNEFAVVAKWKEEGVLEHILIKEAASGAVLIFQGIDQEKVKQLMSGLPLFKHFQKVDYTVLDKQF</sequence>
<proteinExistence type="predicted"/>